<feature type="compositionally biased region" description="Basic and acidic residues" evidence="1">
    <location>
        <begin position="191"/>
        <end position="201"/>
    </location>
</feature>
<dbReference type="OrthoDB" id="263617at2759"/>
<dbReference type="Pfam" id="PF01248">
    <property type="entry name" value="Ribosomal_L7Ae"/>
    <property type="match status" value="1"/>
</dbReference>
<evidence type="ECO:0000256" key="1">
    <source>
        <dbReference type="SAM" id="MobiDB-lite"/>
    </source>
</evidence>
<dbReference type="PANTHER" id="PTHR13284">
    <property type="entry name" value="GH01354P"/>
    <property type="match status" value="1"/>
</dbReference>
<organism evidence="4 5">
    <name type="scientific">Anopheles sinensis</name>
    <name type="common">Mosquito</name>
    <dbReference type="NCBI Taxonomy" id="74873"/>
    <lineage>
        <taxon>Eukaryota</taxon>
        <taxon>Metazoa</taxon>
        <taxon>Ecdysozoa</taxon>
        <taxon>Arthropoda</taxon>
        <taxon>Hexapoda</taxon>
        <taxon>Insecta</taxon>
        <taxon>Pterygota</taxon>
        <taxon>Neoptera</taxon>
        <taxon>Endopterygota</taxon>
        <taxon>Diptera</taxon>
        <taxon>Nematocera</taxon>
        <taxon>Culicoidea</taxon>
        <taxon>Culicidae</taxon>
        <taxon>Anophelinae</taxon>
        <taxon>Anopheles</taxon>
    </lineage>
</organism>
<feature type="compositionally biased region" description="Basic and acidic residues" evidence="1">
    <location>
        <begin position="214"/>
        <end position="223"/>
    </location>
</feature>
<dbReference type="Proteomes" id="UP000030765">
    <property type="component" value="Unassembled WGS sequence"/>
</dbReference>
<gene>
    <name evidence="3" type="ORF">ZHAS_00014834</name>
</gene>
<dbReference type="EMBL" id="KE525322">
    <property type="protein sequence ID" value="KFB46832.1"/>
    <property type="molecule type" value="Genomic_DNA"/>
</dbReference>
<dbReference type="EnsemblMetazoa" id="ASIC014834-RA">
    <property type="protein sequence ID" value="ASIC014834-PA"/>
    <property type="gene ID" value="ASIC014834"/>
</dbReference>
<accession>A0A084W9D8</accession>
<dbReference type="VEuPathDB" id="VectorBase:ASIS001587"/>
<dbReference type="SUPFAM" id="SSF55315">
    <property type="entry name" value="L30e-like"/>
    <property type="match status" value="1"/>
</dbReference>
<dbReference type="PANTHER" id="PTHR13284:SF4">
    <property type="entry name" value="C2H2-TYPE DOMAIN-CONTAINING PROTEIN"/>
    <property type="match status" value="1"/>
</dbReference>
<name>A0A084W9D8_ANOSI</name>
<reference evidence="4" key="2">
    <citation type="submission" date="2020-05" db="UniProtKB">
        <authorList>
            <consortium name="EnsemblMetazoa"/>
        </authorList>
    </citation>
    <scope>IDENTIFICATION</scope>
</reference>
<feature type="compositionally biased region" description="Polar residues" evidence="1">
    <location>
        <begin position="1"/>
        <end position="36"/>
    </location>
</feature>
<feature type="region of interest" description="Disordered" evidence="1">
    <location>
        <begin position="94"/>
        <end position="115"/>
    </location>
</feature>
<feature type="region of interest" description="Disordered" evidence="1">
    <location>
        <begin position="1"/>
        <end position="78"/>
    </location>
</feature>
<dbReference type="STRING" id="74873.A0A084W9D8"/>
<dbReference type="VEuPathDB" id="VectorBase:ASIC014834"/>
<reference evidence="3 5" key="1">
    <citation type="journal article" date="2014" name="BMC Genomics">
        <title>Genome sequence of Anopheles sinensis provides insight into genetics basis of mosquito competence for malaria parasites.</title>
        <authorList>
            <person name="Zhou D."/>
            <person name="Zhang D."/>
            <person name="Ding G."/>
            <person name="Shi L."/>
            <person name="Hou Q."/>
            <person name="Ye Y."/>
            <person name="Xu Y."/>
            <person name="Zhou H."/>
            <person name="Xiong C."/>
            <person name="Li S."/>
            <person name="Yu J."/>
            <person name="Hong S."/>
            <person name="Yu X."/>
            <person name="Zou P."/>
            <person name="Chen C."/>
            <person name="Chang X."/>
            <person name="Wang W."/>
            <person name="Lv Y."/>
            <person name="Sun Y."/>
            <person name="Ma L."/>
            <person name="Shen B."/>
            <person name="Zhu C."/>
        </authorList>
    </citation>
    <scope>NUCLEOTIDE SEQUENCE [LARGE SCALE GENOMIC DNA]</scope>
</reference>
<dbReference type="InterPro" id="IPR004038">
    <property type="entry name" value="Ribosomal_eL8/eL30/eS12/Gad45"/>
</dbReference>
<dbReference type="GO" id="GO:0035368">
    <property type="term" value="F:selenocysteine insertion sequence binding"/>
    <property type="evidence" value="ECO:0007669"/>
    <property type="project" value="InterPro"/>
</dbReference>
<feature type="region of interest" description="Disordered" evidence="1">
    <location>
        <begin position="157"/>
        <end position="230"/>
    </location>
</feature>
<evidence type="ECO:0000313" key="5">
    <source>
        <dbReference type="Proteomes" id="UP000030765"/>
    </source>
</evidence>
<feature type="compositionally biased region" description="Basic and acidic residues" evidence="1">
    <location>
        <begin position="161"/>
        <end position="184"/>
    </location>
</feature>
<dbReference type="GO" id="GO:0003730">
    <property type="term" value="F:mRNA 3'-UTR binding"/>
    <property type="evidence" value="ECO:0007669"/>
    <property type="project" value="TreeGrafter"/>
</dbReference>
<evidence type="ECO:0000313" key="4">
    <source>
        <dbReference type="EnsemblMetazoa" id="ASIC014834-PA"/>
    </source>
</evidence>
<dbReference type="InterPro" id="IPR029064">
    <property type="entry name" value="Ribosomal_eL30-like_sf"/>
</dbReference>
<dbReference type="AlphaFoldDB" id="A0A084W9D8"/>
<dbReference type="GO" id="GO:1990904">
    <property type="term" value="C:ribonucleoprotein complex"/>
    <property type="evidence" value="ECO:0007669"/>
    <property type="project" value="TreeGrafter"/>
</dbReference>
<dbReference type="GO" id="GO:0005739">
    <property type="term" value="C:mitochondrion"/>
    <property type="evidence" value="ECO:0007669"/>
    <property type="project" value="TreeGrafter"/>
</dbReference>
<proteinExistence type="predicted"/>
<dbReference type="EMBL" id="ATLV01021715">
    <property type="status" value="NOT_ANNOTATED_CDS"/>
    <property type="molecule type" value="Genomic_DNA"/>
</dbReference>
<protein>
    <submittedName>
        <fullName evidence="3">AGAP002276-PA-like protein</fullName>
    </submittedName>
</protein>
<dbReference type="InterPro" id="IPR040051">
    <property type="entry name" value="SECISBP2"/>
</dbReference>
<evidence type="ECO:0000259" key="2">
    <source>
        <dbReference type="Pfam" id="PF01248"/>
    </source>
</evidence>
<sequence>MNFQSTAPAFNAGTQPGTSSMASNNLPQNANQSIHQNAAPLSDGEKLSARKARKEAERQKKQAKKYEEQLKKIRGPKSQKLQIIDESFLEKYQHVQSLPPGPTLKTKKRSKKAPTDIVQINLSECIREQLAGAGDRTESKSIMPIVPIVPQQPLLLHKGKQREVPKEKKLTRLKKDIIKSRTEKSGAGSEQTERGAERKVSSEGSKSAPVHADSVTEPKKDTGPVKTHSFDAAGQQNVVDSPFLKAIERCCINDGPPPSRDSIEYQNGFPALKTPAAVAQKTTSLRHSRNFRPYCDHFITDNLRDLTEEMIVKVFQFQSKAYAKNPIKAVSNKRFVVGFNEVLKYLELRKVRLVLIAPDLEPNDTIDQMVNNVKTLCRQSQVPYLFALKRRKIGFHLLKKAPISCVGMLSYAGCEDTVKQILDVVEQERVNYRNFIATSGSI</sequence>
<feature type="domain" description="Ribosomal protein eL8/eL30/eS12/Gadd45" evidence="2">
    <location>
        <begin position="328"/>
        <end position="410"/>
    </location>
</feature>
<keyword evidence="5" id="KW-1185">Reference proteome</keyword>
<dbReference type="OMA" id="ERCCIND"/>
<evidence type="ECO:0000313" key="3">
    <source>
        <dbReference type="EMBL" id="KFB46832.1"/>
    </source>
</evidence>
<feature type="compositionally biased region" description="Basic and acidic residues" evidence="1">
    <location>
        <begin position="43"/>
        <end position="71"/>
    </location>
</feature>
<dbReference type="GO" id="GO:0043021">
    <property type="term" value="F:ribonucleoprotein complex binding"/>
    <property type="evidence" value="ECO:0007669"/>
    <property type="project" value="TreeGrafter"/>
</dbReference>
<dbReference type="FunFam" id="3.30.1330.30:FF:000050">
    <property type="entry name" value="Putative selenocysteine insertion sequence-binding protein 2"/>
    <property type="match status" value="1"/>
</dbReference>
<dbReference type="Gene3D" id="3.30.1330.30">
    <property type="match status" value="1"/>
</dbReference>